<dbReference type="EnsemblMetazoa" id="tetur05g09090.1">
    <property type="protein sequence ID" value="tetur05g09090.1"/>
    <property type="gene ID" value="tetur05g09090"/>
</dbReference>
<dbReference type="Gene3D" id="1.10.560.10">
    <property type="entry name" value="GroEL-like equatorial domain"/>
    <property type="match status" value="1"/>
</dbReference>
<evidence type="ECO:0000256" key="1">
    <source>
        <dbReference type="ARBA" id="ARBA00004496"/>
    </source>
</evidence>
<dbReference type="GO" id="GO:0005737">
    <property type="term" value="C:cytoplasm"/>
    <property type="evidence" value="ECO:0007669"/>
    <property type="project" value="UniProtKB-SubCell"/>
</dbReference>
<keyword evidence="4 7" id="KW-0547">Nucleotide-binding</keyword>
<evidence type="ECO:0000313" key="8">
    <source>
        <dbReference type="EnsemblMetazoa" id="tetur05g09090.1"/>
    </source>
</evidence>
<comment type="subcellular location">
    <subcellularLocation>
        <location evidence="1">Cytoplasm</location>
    </subcellularLocation>
</comment>
<proteinExistence type="inferred from homology"/>
<evidence type="ECO:0000256" key="2">
    <source>
        <dbReference type="ARBA" id="ARBA00008020"/>
    </source>
</evidence>
<dbReference type="InterPro" id="IPR002194">
    <property type="entry name" value="Chaperonin_TCP-1_CS"/>
</dbReference>
<dbReference type="OMA" id="LHPRIMT"/>
<comment type="similarity">
    <text evidence="2 7">Belongs to the TCP-1 chaperonin family.</text>
</comment>
<dbReference type="GO" id="GO:0005524">
    <property type="term" value="F:ATP binding"/>
    <property type="evidence" value="ECO:0007669"/>
    <property type="project" value="UniProtKB-KW"/>
</dbReference>
<dbReference type="PROSITE" id="PS00751">
    <property type="entry name" value="TCP1_2"/>
    <property type="match status" value="1"/>
</dbReference>
<dbReference type="FunFam" id="3.30.260.10:FF:000017">
    <property type="entry name" value="T-complex protein 1 subunit zeta"/>
    <property type="match status" value="1"/>
</dbReference>
<dbReference type="NCBIfam" id="TIGR02347">
    <property type="entry name" value="chap_CCT_zeta"/>
    <property type="match status" value="1"/>
</dbReference>
<dbReference type="InterPro" id="IPR027409">
    <property type="entry name" value="GroEL-like_apical_dom_sf"/>
</dbReference>
<dbReference type="InterPro" id="IPR027410">
    <property type="entry name" value="TCP-1-like_intermed_sf"/>
</dbReference>
<dbReference type="Gene3D" id="3.50.7.10">
    <property type="entry name" value="GroEL"/>
    <property type="match status" value="1"/>
</dbReference>
<dbReference type="InterPro" id="IPR053374">
    <property type="entry name" value="TCP-1_chaperonin"/>
</dbReference>
<evidence type="ECO:0000313" key="9">
    <source>
        <dbReference type="Proteomes" id="UP000015104"/>
    </source>
</evidence>
<keyword evidence="6 7" id="KW-0143">Chaperone</keyword>
<accession>T1K695</accession>
<keyword evidence="3" id="KW-0963">Cytoplasm</keyword>
<keyword evidence="9" id="KW-1185">Reference proteome</keyword>
<dbReference type="HOGENOM" id="CLU_008891_3_1_1"/>
<dbReference type="Pfam" id="PF00118">
    <property type="entry name" value="Cpn60_TCP1"/>
    <property type="match status" value="1"/>
</dbReference>
<evidence type="ECO:0000256" key="3">
    <source>
        <dbReference type="ARBA" id="ARBA00022490"/>
    </source>
</evidence>
<gene>
    <name evidence="8" type="primary">107360603</name>
</gene>
<dbReference type="FunFam" id="3.50.7.10:FF:000004">
    <property type="entry name" value="T-complex protein 1 subunit zeta"/>
    <property type="match status" value="1"/>
</dbReference>
<dbReference type="NCBIfam" id="NF041083">
    <property type="entry name" value="thermosome_beta"/>
    <property type="match status" value="1"/>
</dbReference>
<organism evidence="8 9">
    <name type="scientific">Tetranychus urticae</name>
    <name type="common">Two-spotted spider mite</name>
    <dbReference type="NCBI Taxonomy" id="32264"/>
    <lineage>
        <taxon>Eukaryota</taxon>
        <taxon>Metazoa</taxon>
        <taxon>Ecdysozoa</taxon>
        <taxon>Arthropoda</taxon>
        <taxon>Chelicerata</taxon>
        <taxon>Arachnida</taxon>
        <taxon>Acari</taxon>
        <taxon>Acariformes</taxon>
        <taxon>Trombidiformes</taxon>
        <taxon>Prostigmata</taxon>
        <taxon>Eleutherengona</taxon>
        <taxon>Raphignathae</taxon>
        <taxon>Tetranychoidea</taxon>
        <taxon>Tetranychidae</taxon>
        <taxon>Tetranychus</taxon>
    </lineage>
</organism>
<sequence length="537" mass="58928">MSAIRVVNPKADVARHSQALNINISGARGLQEVIKSNLGPRGTMKMLVSGSGDIKITKDGNVLLHEMQIQHPTASLIAKASTAQNDETGDGTTSTVLIIGELLKQAEIHISEGSHPRVIADGFDLAKNKAMEVLDSLKVPYKDVDKSQLISIAQTALRTKVHNRIADKLAEICVEAVLSIRNGNKPIDLHMVEIMEMQHRSEEETALVRGLVLDHGARHPDMKKHVTNAHILTCNCSLEYEKTTVTSGFFYKSAEERNKLVDSERKFIADRCQKIIDLKKKVCKEGENFVVVNQQGVDPDSLDMLAREGIVALRRAKRRNMERLTLACGGTPMNSLDDLTPECLGFAGVVYEQVIGEEKYTFIEDLKNPLSVTILIKATTKHTLSQFKDAVHDGLRAIKNTIEDGALIPGAGAFEIAAHEALIQYMQNEVRGKAKYGVQAFADALLIIPKTLAANAGFDVQDVIVRLTDEYKRTKSMVGIDLKSGEAISPVDLGIFDNYRVKKQLLNSCTSISCNLLLVDEIMRAGLTSLKGDKIGQ</sequence>
<dbReference type="Proteomes" id="UP000015104">
    <property type="component" value="Unassembled WGS sequence"/>
</dbReference>
<dbReference type="PANTHER" id="PTHR11353">
    <property type="entry name" value="CHAPERONIN"/>
    <property type="match status" value="1"/>
</dbReference>
<dbReference type="FunFam" id="1.10.560.10:FF:000058">
    <property type="entry name" value="T-complex protein 1 subunit zeta"/>
    <property type="match status" value="1"/>
</dbReference>
<dbReference type="eggNOG" id="KOG0359">
    <property type="taxonomic scope" value="Eukaryota"/>
</dbReference>
<dbReference type="Gene3D" id="3.30.260.10">
    <property type="entry name" value="TCP-1-like chaperonin intermediate domain"/>
    <property type="match status" value="1"/>
</dbReference>
<evidence type="ECO:0008006" key="10">
    <source>
        <dbReference type="Google" id="ProtNLM"/>
    </source>
</evidence>
<dbReference type="SUPFAM" id="SSF48592">
    <property type="entry name" value="GroEL equatorial domain-like"/>
    <property type="match status" value="1"/>
</dbReference>
<dbReference type="PRINTS" id="PR00304">
    <property type="entry name" value="TCOMPLEXTCP1"/>
</dbReference>
<dbReference type="InterPro" id="IPR027413">
    <property type="entry name" value="GROEL-like_equatorial_sf"/>
</dbReference>
<keyword evidence="5 7" id="KW-0067">ATP-binding</keyword>
<reference evidence="9" key="1">
    <citation type="submission" date="2011-08" db="EMBL/GenBank/DDBJ databases">
        <authorList>
            <person name="Rombauts S."/>
        </authorList>
    </citation>
    <scope>NUCLEOTIDE SEQUENCE</scope>
    <source>
        <strain evidence="9">London</strain>
    </source>
</reference>
<evidence type="ECO:0000256" key="7">
    <source>
        <dbReference type="RuleBase" id="RU004187"/>
    </source>
</evidence>
<dbReference type="InterPro" id="IPR002423">
    <property type="entry name" value="Cpn60/GroEL/TCP-1"/>
</dbReference>
<dbReference type="EMBL" id="CAEY01001593">
    <property type="status" value="NOT_ANNOTATED_CDS"/>
    <property type="molecule type" value="Genomic_DNA"/>
</dbReference>
<dbReference type="PROSITE" id="PS00750">
    <property type="entry name" value="TCP1_1"/>
    <property type="match status" value="1"/>
</dbReference>
<dbReference type="STRING" id="32264.T1K695"/>
<dbReference type="GO" id="GO:0051082">
    <property type="term" value="F:unfolded protein binding"/>
    <property type="evidence" value="ECO:0007669"/>
    <property type="project" value="InterPro"/>
</dbReference>
<dbReference type="GO" id="GO:0140662">
    <property type="term" value="F:ATP-dependent protein folding chaperone"/>
    <property type="evidence" value="ECO:0007669"/>
    <property type="project" value="InterPro"/>
</dbReference>
<dbReference type="CDD" id="cd03342">
    <property type="entry name" value="TCP1_zeta"/>
    <property type="match status" value="1"/>
</dbReference>
<evidence type="ECO:0000256" key="4">
    <source>
        <dbReference type="ARBA" id="ARBA00022741"/>
    </source>
</evidence>
<dbReference type="KEGG" id="tut:107360603"/>
<dbReference type="SUPFAM" id="SSF54849">
    <property type="entry name" value="GroEL-intermediate domain like"/>
    <property type="match status" value="1"/>
</dbReference>
<dbReference type="GO" id="GO:0016887">
    <property type="term" value="F:ATP hydrolysis activity"/>
    <property type="evidence" value="ECO:0007669"/>
    <property type="project" value="InterPro"/>
</dbReference>
<dbReference type="OrthoDB" id="10052040at2759"/>
<dbReference type="FunFam" id="1.10.560.10:FF:000038">
    <property type="entry name" value="Chaperonin containing TCP1 subunit 6B"/>
    <property type="match status" value="1"/>
</dbReference>
<evidence type="ECO:0000256" key="6">
    <source>
        <dbReference type="ARBA" id="ARBA00023186"/>
    </source>
</evidence>
<dbReference type="InterPro" id="IPR012722">
    <property type="entry name" value="Chap_CCT_zeta"/>
</dbReference>
<name>T1K695_TETUR</name>
<protein>
    <recommendedName>
        <fullName evidence="10">T-complex protein 1 subunit zeta</fullName>
    </recommendedName>
</protein>
<dbReference type="AlphaFoldDB" id="T1K695"/>
<dbReference type="InterPro" id="IPR017998">
    <property type="entry name" value="Chaperone_TCP-1"/>
</dbReference>
<reference evidence="8" key="2">
    <citation type="submission" date="2015-06" db="UniProtKB">
        <authorList>
            <consortium name="EnsemblMetazoa"/>
        </authorList>
    </citation>
    <scope>IDENTIFICATION</scope>
</reference>
<evidence type="ECO:0000256" key="5">
    <source>
        <dbReference type="ARBA" id="ARBA00022840"/>
    </source>
</evidence>
<dbReference type="SUPFAM" id="SSF52029">
    <property type="entry name" value="GroEL apical domain-like"/>
    <property type="match status" value="1"/>
</dbReference>